<dbReference type="PANTHER" id="PTHR13847">
    <property type="entry name" value="SARCOSINE DEHYDROGENASE-RELATED"/>
    <property type="match status" value="1"/>
</dbReference>
<proteinExistence type="predicted"/>
<keyword evidence="3" id="KW-1185">Reference proteome</keyword>
<dbReference type="AlphaFoldDB" id="A0A085BF28"/>
<name>A0A085BF28_9FLAO</name>
<dbReference type="InterPro" id="IPR036188">
    <property type="entry name" value="FAD/NAD-bd_sf"/>
</dbReference>
<organism evidence="2 3">
    <name type="scientific">Epilithonimonas lactis</name>
    <dbReference type="NCBI Taxonomy" id="421072"/>
    <lineage>
        <taxon>Bacteria</taxon>
        <taxon>Pseudomonadati</taxon>
        <taxon>Bacteroidota</taxon>
        <taxon>Flavobacteriia</taxon>
        <taxon>Flavobacteriales</taxon>
        <taxon>Weeksellaceae</taxon>
        <taxon>Chryseobacterium group</taxon>
        <taxon>Epilithonimonas</taxon>
    </lineage>
</organism>
<evidence type="ECO:0000313" key="2">
    <source>
        <dbReference type="EMBL" id="KFC21073.1"/>
    </source>
</evidence>
<reference evidence="2 3" key="1">
    <citation type="submission" date="2014-07" db="EMBL/GenBank/DDBJ databases">
        <title>Epilithonimonas lactis LMG 22401 Genome.</title>
        <authorList>
            <person name="Pipes S.E."/>
            <person name="Stropko S.J."/>
        </authorList>
    </citation>
    <scope>NUCLEOTIDE SEQUENCE [LARGE SCALE GENOMIC DNA]</scope>
    <source>
        <strain evidence="2 3">LMG 24401</strain>
    </source>
</reference>
<protein>
    <submittedName>
        <fullName evidence="2">FAD-dependent oxidoreductase</fullName>
    </submittedName>
</protein>
<dbReference type="SUPFAM" id="SSF51905">
    <property type="entry name" value="FAD/NAD(P)-binding domain"/>
    <property type="match status" value="1"/>
</dbReference>
<dbReference type="RefSeq" id="WP_034976800.1">
    <property type="nucleotide sequence ID" value="NZ_FOFI01000001.1"/>
</dbReference>
<dbReference type="eggNOG" id="COG0665">
    <property type="taxonomic scope" value="Bacteria"/>
</dbReference>
<evidence type="ECO:0000259" key="1">
    <source>
        <dbReference type="Pfam" id="PF01266"/>
    </source>
</evidence>
<dbReference type="InterPro" id="IPR006076">
    <property type="entry name" value="FAD-dep_OxRdtase"/>
</dbReference>
<gene>
    <name evidence="2" type="ORF">IO89_12690</name>
</gene>
<dbReference type="GO" id="GO:0005737">
    <property type="term" value="C:cytoplasm"/>
    <property type="evidence" value="ECO:0007669"/>
    <property type="project" value="TreeGrafter"/>
</dbReference>
<dbReference type="Gene3D" id="3.50.50.60">
    <property type="entry name" value="FAD/NAD(P)-binding domain"/>
    <property type="match status" value="1"/>
</dbReference>
<comment type="caution">
    <text evidence="2">The sequence shown here is derived from an EMBL/GenBank/DDBJ whole genome shotgun (WGS) entry which is preliminary data.</text>
</comment>
<sequence>MKQIDYIIVGGGFAGFFLAHQLQKENRSFVIFNGRQISGSYISAGVCNPVILKRFSTFWKSKEQMDYLETIFSEIESYTGKNYIIHEPVARIFHDEAEKKQWLKNSKKEDLKSFLDNDFITLESVENPLESGVVKNSCRIDVENFFKDMFQYFDAKGVLINESFDHNLVDFDNSTYKDLQFKHIVFCEGIHTKDNPYFDTIPILPNKGHCLEVKIDRAIDPYIIKKKHFLFSLSEDRFYYGGTYDRFDQTSDINSEFVQELETGLQAFYKGNYSINKVRTAFRATVDDRRPILGTHPEFKNLHIFNGLGARGVLNGTYFSKVMCDYLEKDLDLDPEVDVKRFYE</sequence>
<dbReference type="STRING" id="421072.SAMN04488097_0430"/>
<evidence type="ECO:0000313" key="3">
    <source>
        <dbReference type="Proteomes" id="UP000028623"/>
    </source>
</evidence>
<dbReference type="Proteomes" id="UP000028623">
    <property type="component" value="Unassembled WGS sequence"/>
</dbReference>
<accession>A0A085BF28</accession>
<feature type="domain" description="FAD dependent oxidoreductase" evidence="1">
    <location>
        <begin position="5"/>
        <end position="325"/>
    </location>
</feature>
<dbReference type="Pfam" id="PF01266">
    <property type="entry name" value="DAO"/>
    <property type="match status" value="1"/>
</dbReference>
<dbReference type="Gene3D" id="3.30.9.10">
    <property type="entry name" value="D-Amino Acid Oxidase, subunit A, domain 2"/>
    <property type="match status" value="1"/>
</dbReference>
<dbReference type="OrthoDB" id="214253at2"/>
<dbReference type="EMBL" id="JPLY01000004">
    <property type="protein sequence ID" value="KFC21073.1"/>
    <property type="molecule type" value="Genomic_DNA"/>
</dbReference>